<dbReference type="InterPro" id="IPR022689">
    <property type="entry name" value="Iron_dep_repressor"/>
</dbReference>
<dbReference type="InterPro" id="IPR037294">
    <property type="entry name" value="ABC_BtuC-like"/>
</dbReference>
<organism evidence="12 13">
    <name type="scientific">Sulfuriroseicoccus oceanibius</name>
    <dbReference type="NCBI Taxonomy" id="2707525"/>
    <lineage>
        <taxon>Bacteria</taxon>
        <taxon>Pseudomonadati</taxon>
        <taxon>Verrucomicrobiota</taxon>
        <taxon>Verrucomicrobiia</taxon>
        <taxon>Verrucomicrobiales</taxon>
        <taxon>Verrucomicrobiaceae</taxon>
        <taxon>Sulfuriroseicoccus</taxon>
    </lineage>
</organism>
<name>A0A6B3L5X8_9BACT</name>
<dbReference type="InterPro" id="IPR036421">
    <property type="entry name" value="Fe_dep_repressor_sf"/>
</dbReference>
<dbReference type="CDD" id="cd06550">
    <property type="entry name" value="TM_ABC_iron-siderophores_like"/>
    <property type="match status" value="1"/>
</dbReference>
<evidence type="ECO:0000256" key="5">
    <source>
        <dbReference type="ARBA" id="ARBA00022692"/>
    </source>
</evidence>
<evidence type="ECO:0000256" key="1">
    <source>
        <dbReference type="ARBA" id="ARBA00004651"/>
    </source>
</evidence>
<feature type="transmembrane region" description="Helical" evidence="9">
    <location>
        <begin position="134"/>
        <end position="155"/>
    </location>
</feature>
<feature type="domain" description="Iron dependent repressor metal binding and dimerisation" evidence="11">
    <location>
        <begin position="394"/>
        <end position="462"/>
    </location>
</feature>
<sequence>MRTTWCLLPVLLLMCLPSVAHAARPSDMVEVNAWDQLLRFVSLRDEGVRYLLGGSLLLGLGCGVLGSFMVVRKLALAGDALAHSVLPGVVLGFLFTLTKDPLNLFIGAVVAGMISMGAVTALRNTTKLKQDAVLGIVLSGFFAIGICLLTMVQGIPHADMAGLDHILFGQAAALGPADLRAMAWSTGISVVLIVVLYPKFLVLSFDTAFAQSLGLPVRLLHHLLMLLLTFSVVVAMQAVGVVLVSAMLITPAAAAYLITQRFHRMLVWAALFGMVSGALGALLSFLDTDLPTGPLMVLAASAIFAGAFLFSPREGVVVKWRRARHRSARVHRENLLKAVYHIHERENFSLEGVTLLELAAVRRQTIDEVQQLVKKLEQRELATRSPDGGMLFLTDAGMARAAQLVRNHRLWELYLTNAADYAPDHVHDDAERIEHVLGEPIVRELEKRLDFPQLDPHGKPIPAVASKPA</sequence>
<dbReference type="FunFam" id="1.10.3470.10:FF:000003">
    <property type="entry name" value="Iron ABC transporter permease SitD"/>
    <property type="match status" value="1"/>
</dbReference>
<dbReference type="PANTHER" id="PTHR30477">
    <property type="entry name" value="ABC-TRANSPORTER METAL-BINDING PROTEIN"/>
    <property type="match status" value="1"/>
</dbReference>
<feature type="transmembrane region" description="Helical" evidence="9">
    <location>
        <begin position="292"/>
        <end position="311"/>
    </location>
</feature>
<feature type="transmembrane region" description="Helical" evidence="9">
    <location>
        <begin position="215"/>
        <end position="233"/>
    </location>
</feature>
<reference evidence="12 13" key="1">
    <citation type="submission" date="2020-12" db="EMBL/GenBank/DDBJ databases">
        <title>Sulforoseuscoccus oceanibium gen. nov., sp. nov., a representative of the phylum Verrucomicrobia with special cytoplasmic membrane, and proposal of Sulforoseuscoccusaceae fam. nov.</title>
        <authorList>
            <person name="Xi F."/>
        </authorList>
    </citation>
    <scope>NUCLEOTIDE SEQUENCE [LARGE SCALE GENOMIC DNA]</scope>
    <source>
        <strain evidence="12 13">T37</strain>
    </source>
</reference>
<evidence type="ECO:0000313" key="13">
    <source>
        <dbReference type="Proteomes" id="UP000475117"/>
    </source>
</evidence>
<keyword evidence="7 9" id="KW-0472">Membrane</keyword>
<keyword evidence="6 9" id="KW-1133">Transmembrane helix</keyword>
<dbReference type="SUPFAM" id="SSF81345">
    <property type="entry name" value="ABC transporter involved in vitamin B12 uptake, BtuC"/>
    <property type="match status" value="1"/>
</dbReference>
<dbReference type="GO" id="GO:0003700">
    <property type="term" value="F:DNA-binding transcription factor activity"/>
    <property type="evidence" value="ECO:0007669"/>
    <property type="project" value="InterPro"/>
</dbReference>
<dbReference type="Pfam" id="PF00950">
    <property type="entry name" value="ABC-3"/>
    <property type="match status" value="1"/>
</dbReference>
<keyword evidence="10" id="KW-0732">Signal</keyword>
<dbReference type="InterPro" id="IPR036388">
    <property type="entry name" value="WH-like_DNA-bd_sf"/>
</dbReference>
<dbReference type="GO" id="GO:0046914">
    <property type="term" value="F:transition metal ion binding"/>
    <property type="evidence" value="ECO:0007669"/>
    <property type="project" value="InterPro"/>
</dbReference>
<feature type="signal peptide" evidence="10">
    <location>
        <begin position="1"/>
        <end position="22"/>
    </location>
</feature>
<dbReference type="Proteomes" id="UP000475117">
    <property type="component" value="Chromosome"/>
</dbReference>
<evidence type="ECO:0000259" key="11">
    <source>
        <dbReference type="Pfam" id="PF02742"/>
    </source>
</evidence>
<feature type="transmembrane region" description="Helical" evidence="9">
    <location>
        <begin position="104"/>
        <end position="122"/>
    </location>
</feature>
<feature type="chain" id="PRO_5035283528" evidence="10">
    <location>
        <begin position="23"/>
        <end position="469"/>
    </location>
</feature>
<feature type="transmembrane region" description="Helical" evidence="9">
    <location>
        <begin position="239"/>
        <end position="258"/>
    </location>
</feature>
<proteinExistence type="inferred from homology"/>
<dbReference type="InterPro" id="IPR036390">
    <property type="entry name" value="WH_DNA-bd_sf"/>
</dbReference>
<keyword evidence="3 8" id="KW-0813">Transport</keyword>
<evidence type="ECO:0000256" key="2">
    <source>
        <dbReference type="ARBA" id="ARBA00008034"/>
    </source>
</evidence>
<dbReference type="SUPFAM" id="SSF47979">
    <property type="entry name" value="Iron-dependent repressor protein, dimerization domain"/>
    <property type="match status" value="1"/>
</dbReference>
<dbReference type="InterPro" id="IPR001626">
    <property type="entry name" value="ABC_TroCD"/>
</dbReference>
<evidence type="ECO:0000256" key="10">
    <source>
        <dbReference type="SAM" id="SignalP"/>
    </source>
</evidence>
<keyword evidence="4" id="KW-1003">Cell membrane</keyword>
<evidence type="ECO:0000256" key="7">
    <source>
        <dbReference type="ARBA" id="ARBA00023136"/>
    </source>
</evidence>
<evidence type="ECO:0000256" key="4">
    <source>
        <dbReference type="ARBA" id="ARBA00022475"/>
    </source>
</evidence>
<dbReference type="SUPFAM" id="SSF46785">
    <property type="entry name" value="Winged helix' DNA-binding domain"/>
    <property type="match status" value="1"/>
</dbReference>
<feature type="transmembrane region" description="Helical" evidence="9">
    <location>
        <begin position="80"/>
        <end position="98"/>
    </location>
</feature>
<comment type="similarity">
    <text evidence="2 8">Belongs to the ABC-3 integral membrane protein family.</text>
</comment>
<accession>A0A6B3L5X8</accession>
<evidence type="ECO:0000256" key="9">
    <source>
        <dbReference type="SAM" id="Phobius"/>
    </source>
</evidence>
<gene>
    <name evidence="12" type="ORF">G3M56_002330</name>
</gene>
<evidence type="ECO:0000313" key="12">
    <source>
        <dbReference type="EMBL" id="QQL45450.1"/>
    </source>
</evidence>
<dbReference type="GO" id="GO:0043190">
    <property type="term" value="C:ATP-binding cassette (ABC) transporter complex"/>
    <property type="evidence" value="ECO:0007669"/>
    <property type="project" value="InterPro"/>
</dbReference>
<feature type="transmembrane region" description="Helical" evidence="9">
    <location>
        <begin position="50"/>
        <end position="71"/>
    </location>
</feature>
<evidence type="ECO:0000256" key="8">
    <source>
        <dbReference type="RuleBase" id="RU003943"/>
    </source>
</evidence>
<keyword evidence="5 8" id="KW-0812">Transmembrane</keyword>
<dbReference type="EMBL" id="CP066776">
    <property type="protein sequence ID" value="QQL45450.1"/>
    <property type="molecule type" value="Genomic_DNA"/>
</dbReference>
<protein>
    <submittedName>
        <fullName evidence="12">Metal ABC transporter permease</fullName>
    </submittedName>
</protein>
<dbReference type="Gene3D" id="1.10.3470.10">
    <property type="entry name" value="ABC transporter involved in vitamin B12 uptake, BtuC"/>
    <property type="match status" value="1"/>
</dbReference>
<feature type="transmembrane region" description="Helical" evidence="9">
    <location>
        <begin position="181"/>
        <end position="203"/>
    </location>
</feature>
<feature type="transmembrane region" description="Helical" evidence="9">
    <location>
        <begin position="265"/>
        <end position="286"/>
    </location>
</feature>
<dbReference type="Pfam" id="PF02742">
    <property type="entry name" value="Fe_dep_repr_C"/>
    <property type="match status" value="1"/>
</dbReference>
<dbReference type="SMART" id="SM00529">
    <property type="entry name" value="HTH_DTXR"/>
    <property type="match status" value="1"/>
</dbReference>
<dbReference type="Gene3D" id="1.10.10.10">
    <property type="entry name" value="Winged helix-like DNA-binding domain superfamily/Winged helix DNA-binding domain"/>
    <property type="match status" value="1"/>
</dbReference>
<dbReference type="GO" id="GO:0010043">
    <property type="term" value="P:response to zinc ion"/>
    <property type="evidence" value="ECO:0007669"/>
    <property type="project" value="TreeGrafter"/>
</dbReference>
<dbReference type="RefSeq" id="WP_164365525.1">
    <property type="nucleotide sequence ID" value="NZ_CP066776.1"/>
</dbReference>
<dbReference type="GO" id="GO:0055085">
    <property type="term" value="P:transmembrane transport"/>
    <property type="evidence" value="ECO:0007669"/>
    <property type="project" value="InterPro"/>
</dbReference>
<dbReference type="GO" id="GO:0071281">
    <property type="term" value="P:cellular response to iron ion"/>
    <property type="evidence" value="ECO:0007669"/>
    <property type="project" value="UniProtKB-ARBA"/>
</dbReference>
<dbReference type="GO" id="GO:0046983">
    <property type="term" value="F:protein dimerization activity"/>
    <property type="evidence" value="ECO:0007669"/>
    <property type="project" value="InterPro"/>
</dbReference>
<dbReference type="AlphaFoldDB" id="A0A6B3L5X8"/>
<keyword evidence="13" id="KW-1185">Reference proteome</keyword>
<comment type="subcellular location">
    <subcellularLocation>
        <location evidence="1 8">Cell membrane</location>
        <topology evidence="1 8">Multi-pass membrane protein</topology>
    </subcellularLocation>
</comment>
<dbReference type="PANTHER" id="PTHR30477:SF3">
    <property type="entry name" value="METAL TRANSPORT SYSTEM MEMBRANE PROTEIN CT_069-RELATED"/>
    <property type="match status" value="1"/>
</dbReference>
<evidence type="ECO:0000256" key="6">
    <source>
        <dbReference type="ARBA" id="ARBA00022989"/>
    </source>
</evidence>
<evidence type="ECO:0000256" key="3">
    <source>
        <dbReference type="ARBA" id="ARBA00022448"/>
    </source>
</evidence>
<dbReference type="InterPro" id="IPR001367">
    <property type="entry name" value="Fe_dep_repressor"/>
</dbReference>
<dbReference type="KEGG" id="soa:G3M56_002330"/>